<evidence type="ECO:0000313" key="19">
    <source>
        <dbReference type="Proteomes" id="UP001302719"/>
    </source>
</evidence>
<keyword evidence="13" id="KW-1208">Phospholipid metabolism</keyword>
<keyword evidence="9 17" id="KW-1133">Transmembrane helix</keyword>
<evidence type="ECO:0000256" key="4">
    <source>
        <dbReference type="ARBA" id="ARBA00013170"/>
    </source>
</evidence>
<evidence type="ECO:0000256" key="16">
    <source>
        <dbReference type="RuleBase" id="RU003750"/>
    </source>
</evidence>
<dbReference type="AlphaFoldDB" id="A0AA96JRK2"/>
<evidence type="ECO:0000256" key="5">
    <source>
        <dbReference type="ARBA" id="ARBA00014944"/>
    </source>
</evidence>
<dbReference type="InterPro" id="IPR043130">
    <property type="entry name" value="CDP-OH_PTrfase_TM_dom"/>
</dbReference>
<dbReference type="GO" id="GO:0046474">
    <property type="term" value="P:glycerophospholipid biosynthetic process"/>
    <property type="evidence" value="ECO:0007669"/>
    <property type="project" value="TreeGrafter"/>
</dbReference>
<dbReference type="GO" id="GO:0008444">
    <property type="term" value="F:CDP-diacylglycerol-glycerol-3-phosphate 3-phosphatidyltransferase activity"/>
    <property type="evidence" value="ECO:0007669"/>
    <property type="project" value="UniProtKB-UniRule"/>
</dbReference>
<name>A0AA96JRK2_9BACT</name>
<accession>A0AA96JRK2</accession>
<keyword evidence="7 16" id="KW-0808">Transferase</keyword>
<comment type="subcellular location">
    <subcellularLocation>
        <location evidence="1">Membrane</location>
        <topology evidence="1">Multi-pass membrane protein</topology>
    </subcellularLocation>
</comment>
<evidence type="ECO:0000256" key="2">
    <source>
        <dbReference type="ARBA" id="ARBA00005042"/>
    </source>
</evidence>
<dbReference type="Pfam" id="PF01066">
    <property type="entry name" value="CDP-OH_P_transf"/>
    <property type="match status" value="1"/>
</dbReference>
<evidence type="ECO:0000256" key="8">
    <source>
        <dbReference type="ARBA" id="ARBA00022692"/>
    </source>
</evidence>
<evidence type="ECO:0000256" key="11">
    <source>
        <dbReference type="ARBA" id="ARBA00023136"/>
    </source>
</evidence>
<evidence type="ECO:0000256" key="17">
    <source>
        <dbReference type="SAM" id="Phobius"/>
    </source>
</evidence>
<dbReference type="PIRSF" id="PIRSF000847">
    <property type="entry name" value="Phos_ph_gly_syn"/>
    <property type="match status" value="1"/>
</dbReference>
<dbReference type="PROSITE" id="PS00379">
    <property type="entry name" value="CDP_ALCOHOL_P_TRANSF"/>
    <property type="match status" value="1"/>
</dbReference>
<dbReference type="InterPro" id="IPR048254">
    <property type="entry name" value="CDP_ALCOHOL_P_TRANSF_CS"/>
</dbReference>
<sequence>MNQSEVVKEKSEQNDVIMGEVYLNLPNSLTLLRILLIPVFVWLFSESSPDRALAAALVFACAAFTDFLDGYLARKSGQITNLGKLLDPVADKLLVASGLILLVQFQRVAVWLAIVMIAREMIVTGARVVAAKEGFVVPADSLGKFKVIGQIGGILCLILQGVWAQSEGPLATIGTGLLYIALFFSLFSGWRYLMQIFKKISSQYW</sequence>
<dbReference type="RefSeq" id="WP_312641387.1">
    <property type="nucleotide sequence ID" value="NZ_CP116967.1"/>
</dbReference>
<keyword evidence="10" id="KW-0443">Lipid metabolism</keyword>
<keyword evidence="19" id="KW-1185">Reference proteome</keyword>
<dbReference type="PANTHER" id="PTHR14269">
    <property type="entry name" value="CDP-DIACYLGLYCEROL--GLYCEROL-3-PHOSPHATE 3-PHOSPHATIDYLTRANSFERASE-RELATED"/>
    <property type="match status" value="1"/>
</dbReference>
<dbReference type="EC" id="2.7.8.5" evidence="4 15"/>
<keyword evidence="12" id="KW-0594">Phospholipid biosynthesis</keyword>
<keyword evidence="11 17" id="KW-0472">Membrane</keyword>
<dbReference type="InterPro" id="IPR000462">
    <property type="entry name" value="CDP-OH_P_trans"/>
</dbReference>
<gene>
    <name evidence="18" type="primary">pgsA</name>
    <name evidence="18" type="ORF">PP769_14575</name>
</gene>
<keyword evidence="8 17" id="KW-0812">Transmembrane</keyword>
<dbReference type="NCBIfam" id="TIGR00560">
    <property type="entry name" value="pgsA"/>
    <property type="match status" value="1"/>
</dbReference>
<feature type="transmembrane region" description="Helical" evidence="17">
    <location>
        <begin position="93"/>
        <end position="118"/>
    </location>
</feature>
<evidence type="ECO:0000256" key="12">
    <source>
        <dbReference type="ARBA" id="ARBA00023209"/>
    </source>
</evidence>
<evidence type="ECO:0000256" key="15">
    <source>
        <dbReference type="NCBIfam" id="TIGR00560"/>
    </source>
</evidence>
<evidence type="ECO:0000256" key="9">
    <source>
        <dbReference type="ARBA" id="ARBA00022989"/>
    </source>
</evidence>
<protein>
    <recommendedName>
        <fullName evidence="5 15">CDP-diacylglycerol--glycerol-3-phosphate 3-phosphatidyltransferase</fullName>
        <ecNumber evidence="4 15">2.7.8.5</ecNumber>
    </recommendedName>
</protein>
<feature type="transmembrane region" description="Helical" evidence="17">
    <location>
        <begin position="52"/>
        <end position="73"/>
    </location>
</feature>
<comment type="catalytic activity">
    <reaction evidence="14">
        <text>a CDP-1,2-diacyl-sn-glycerol + sn-glycerol 3-phosphate = a 1,2-diacyl-sn-glycero-3-phospho-(1'-sn-glycero-3'-phosphate) + CMP + H(+)</text>
        <dbReference type="Rhea" id="RHEA:12593"/>
        <dbReference type="ChEBI" id="CHEBI:15378"/>
        <dbReference type="ChEBI" id="CHEBI:57597"/>
        <dbReference type="ChEBI" id="CHEBI:58332"/>
        <dbReference type="ChEBI" id="CHEBI:60110"/>
        <dbReference type="ChEBI" id="CHEBI:60377"/>
        <dbReference type="EC" id="2.7.8.5"/>
    </reaction>
</comment>
<reference evidence="18 19" key="1">
    <citation type="submission" date="2023-01" db="EMBL/GenBank/DDBJ databases">
        <title>Cultivation and genomic characterization of new, ubiquitous marine nitrite-oxidizing bacteria from the Nitrospirales.</title>
        <authorList>
            <person name="Mueller A.J."/>
            <person name="Daebeler A."/>
            <person name="Herbold C.W."/>
            <person name="Kirkegaard R.H."/>
            <person name="Daims H."/>
        </authorList>
    </citation>
    <scope>NUCLEOTIDE SEQUENCE [LARGE SCALE GENOMIC DNA]</scope>
    <source>
        <strain evidence="18 19">VA</strain>
    </source>
</reference>
<evidence type="ECO:0000313" key="18">
    <source>
        <dbReference type="EMBL" id="WNM57193.1"/>
    </source>
</evidence>
<dbReference type="EMBL" id="CP116967">
    <property type="protein sequence ID" value="WNM57193.1"/>
    <property type="molecule type" value="Genomic_DNA"/>
</dbReference>
<evidence type="ECO:0000256" key="1">
    <source>
        <dbReference type="ARBA" id="ARBA00004141"/>
    </source>
</evidence>
<evidence type="ECO:0000256" key="6">
    <source>
        <dbReference type="ARBA" id="ARBA00022516"/>
    </source>
</evidence>
<evidence type="ECO:0000256" key="7">
    <source>
        <dbReference type="ARBA" id="ARBA00022679"/>
    </source>
</evidence>
<evidence type="ECO:0000256" key="10">
    <source>
        <dbReference type="ARBA" id="ARBA00023098"/>
    </source>
</evidence>
<keyword evidence="6" id="KW-0444">Lipid biosynthesis</keyword>
<dbReference type="Gene3D" id="1.20.120.1760">
    <property type="match status" value="1"/>
</dbReference>
<organism evidence="18 19">
    <name type="scientific">Candidatus Nitrospira allomarina</name>
    <dbReference type="NCBI Taxonomy" id="3020900"/>
    <lineage>
        <taxon>Bacteria</taxon>
        <taxon>Pseudomonadati</taxon>
        <taxon>Nitrospirota</taxon>
        <taxon>Nitrospiria</taxon>
        <taxon>Nitrospirales</taxon>
        <taxon>Nitrospiraceae</taxon>
        <taxon>Nitrospira</taxon>
    </lineage>
</organism>
<dbReference type="GO" id="GO:0016020">
    <property type="term" value="C:membrane"/>
    <property type="evidence" value="ECO:0007669"/>
    <property type="project" value="UniProtKB-SubCell"/>
</dbReference>
<comment type="pathway">
    <text evidence="2">Phospholipid metabolism; phosphatidylglycerol biosynthesis; phosphatidylglycerol from CDP-diacylglycerol: step 1/2.</text>
</comment>
<evidence type="ECO:0000256" key="3">
    <source>
        <dbReference type="ARBA" id="ARBA00010441"/>
    </source>
</evidence>
<dbReference type="KEGG" id="nall:PP769_14575"/>
<evidence type="ECO:0000256" key="14">
    <source>
        <dbReference type="ARBA" id="ARBA00048586"/>
    </source>
</evidence>
<comment type="similarity">
    <text evidence="3 16">Belongs to the CDP-alcohol phosphatidyltransferase class-I family.</text>
</comment>
<dbReference type="Proteomes" id="UP001302719">
    <property type="component" value="Chromosome"/>
</dbReference>
<feature type="transmembrane region" description="Helical" evidence="17">
    <location>
        <begin position="28"/>
        <end position="45"/>
    </location>
</feature>
<feature type="transmembrane region" description="Helical" evidence="17">
    <location>
        <begin position="170"/>
        <end position="193"/>
    </location>
</feature>
<dbReference type="PANTHER" id="PTHR14269:SF62">
    <property type="entry name" value="CDP-DIACYLGLYCEROL--GLYCEROL-3-PHOSPHATE 3-PHOSPHATIDYLTRANSFERASE 1, CHLOROPLASTIC"/>
    <property type="match status" value="1"/>
</dbReference>
<dbReference type="InterPro" id="IPR050324">
    <property type="entry name" value="CDP-alcohol_PTase-I"/>
</dbReference>
<dbReference type="InterPro" id="IPR004570">
    <property type="entry name" value="Phosphatidylglycerol_P_synth"/>
</dbReference>
<proteinExistence type="inferred from homology"/>
<evidence type="ECO:0000256" key="13">
    <source>
        <dbReference type="ARBA" id="ARBA00023264"/>
    </source>
</evidence>